<keyword evidence="5" id="KW-1185">Reference proteome</keyword>
<reference evidence="5" key="1">
    <citation type="journal article" date="2019" name="Int. J. Syst. Evol. Microbiol.">
        <title>The Global Catalogue of Microorganisms (GCM) 10K type strain sequencing project: providing services to taxonomists for standard genome sequencing and annotation.</title>
        <authorList>
            <consortium name="The Broad Institute Genomics Platform"/>
            <consortium name="The Broad Institute Genome Sequencing Center for Infectious Disease"/>
            <person name="Wu L."/>
            <person name="Ma J."/>
        </authorList>
    </citation>
    <scope>NUCLEOTIDE SEQUENCE [LARGE SCALE GENOMIC DNA]</scope>
    <source>
        <strain evidence="5">JCM 31202</strain>
    </source>
</reference>
<feature type="compositionally biased region" description="Basic and acidic residues" evidence="1">
    <location>
        <begin position="29"/>
        <end position="47"/>
    </location>
</feature>
<dbReference type="Pfam" id="PF01345">
    <property type="entry name" value="DUF11"/>
    <property type="match status" value="1"/>
</dbReference>
<comment type="caution">
    <text evidence="4">The sequence shown here is derived from an EMBL/GenBank/DDBJ whole genome shotgun (WGS) entry which is preliminary data.</text>
</comment>
<proteinExistence type="predicted"/>
<feature type="signal peptide" evidence="2">
    <location>
        <begin position="1"/>
        <end position="26"/>
    </location>
</feature>
<protein>
    <recommendedName>
        <fullName evidence="3">DUF11 domain-containing protein</fullName>
    </recommendedName>
</protein>
<dbReference type="EMBL" id="JBHTJA010000060">
    <property type="protein sequence ID" value="MFD0903628.1"/>
    <property type="molecule type" value="Genomic_DNA"/>
</dbReference>
<sequence>MRKVRGPVAVLAAVSLAAVAPMPAQAAPKPEKKSEKKPEKKRDVALRTDAPAREVAPGGTYTWSFTITPKGGKKAARAVFRTTLPASLEFVSGKGCGAEGRKVVCELGKVKPGQKVKGAFRAKVSTRAVPKRQIAVRGVVTWGKARAGRAFPTVRVAEASRAEAATL</sequence>
<organism evidence="4 5">
    <name type="scientific">Actinomadura sediminis</name>
    <dbReference type="NCBI Taxonomy" id="1038904"/>
    <lineage>
        <taxon>Bacteria</taxon>
        <taxon>Bacillati</taxon>
        <taxon>Actinomycetota</taxon>
        <taxon>Actinomycetes</taxon>
        <taxon>Streptosporangiales</taxon>
        <taxon>Thermomonosporaceae</taxon>
        <taxon>Actinomadura</taxon>
    </lineage>
</organism>
<gene>
    <name evidence="4" type="ORF">ACFQ11_24770</name>
</gene>
<dbReference type="InterPro" id="IPR001434">
    <property type="entry name" value="OmcB-like_DUF11"/>
</dbReference>
<dbReference type="Proteomes" id="UP001596972">
    <property type="component" value="Unassembled WGS sequence"/>
</dbReference>
<feature type="region of interest" description="Disordered" evidence="1">
    <location>
        <begin position="22"/>
        <end position="47"/>
    </location>
</feature>
<keyword evidence="2" id="KW-0732">Signal</keyword>
<dbReference type="RefSeq" id="WP_378302634.1">
    <property type="nucleotide sequence ID" value="NZ_JBHTJA010000060.1"/>
</dbReference>
<name>A0ABW3EXH9_9ACTN</name>
<evidence type="ECO:0000256" key="2">
    <source>
        <dbReference type="SAM" id="SignalP"/>
    </source>
</evidence>
<feature type="domain" description="DUF11" evidence="3">
    <location>
        <begin position="43"/>
        <end position="127"/>
    </location>
</feature>
<accession>A0ABW3EXH9</accession>
<feature type="chain" id="PRO_5045772100" description="DUF11 domain-containing protein" evidence="2">
    <location>
        <begin position="27"/>
        <end position="167"/>
    </location>
</feature>
<evidence type="ECO:0000256" key="1">
    <source>
        <dbReference type="SAM" id="MobiDB-lite"/>
    </source>
</evidence>
<evidence type="ECO:0000259" key="3">
    <source>
        <dbReference type="Pfam" id="PF01345"/>
    </source>
</evidence>
<evidence type="ECO:0000313" key="5">
    <source>
        <dbReference type="Proteomes" id="UP001596972"/>
    </source>
</evidence>
<evidence type="ECO:0000313" key="4">
    <source>
        <dbReference type="EMBL" id="MFD0903628.1"/>
    </source>
</evidence>